<gene>
    <name evidence="1" type="ORF">MVEN_00302700</name>
</gene>
<organism evidence="1 2">
    <name type="scientific">Mycena venus</name>
    <dbReference type="NCBI Taxonomy" id="2733690"/>
    <lineage>
        <taxon>Eukaryota</taxon>
        <taxon>Fungi</taxon>
        <taxon>Dikarya</taxon>
        <taxon>Basidiomycota</taxon>
        <taxon>Agaricomycotina</taxon>
        <taxon>Agaricomycetes</taxon>
        <taxon>Agaricomycetidae</taxon>
        <taxon>Agaricales</taxon>
        <taxon>Marasmiineae</taxon>
        <taxon>Mycenaceae</taxon>
        <taxon>Mycena</taxon>
    </lineage>
</organism>
<dbReference type="EMBL" id="JACAZI010000002">
    <property type="protein sequence ID" value="KAF7369712.1"/>
    <property type="molecule type" value="Genomic_DNA"/>
</dbReference>
<evidence type="ECO:0000313" key="1">
    <source>
        <dbReference type="EMBL" id="KAF7369712.1"/>
    </source>
</evidence>
<protein>
    <submittedName>
        <fullName evidence="1">Uncharacterized protein</fullName>
    </submittedName>
</protein>
<comment type="caution">
    <text evidence="1">The sequence shown here is derived from an EMBL/GenBank/DDBJ whole genome shotgun (WGS) entry which is preliminary data.</text>
</comment>
<accession>A0A8H6Z2Y3</accession>
<sequence length="756" mass="85483">MGTNTKQYICNCALAPEEHLVYLNKRRDHMENLARFEKAQHESAADLDKICDGVSNLNVRDGQGTDGVISLMQSLSLTQAMDMTTVLTLTDNGPDLSRSLPRNPVASNTVPLREATRSVEALLASHPRHVDKVKMRHAEILEQVAKKMSDAQASLEIAEDFNLDDVAHVAQMRCRLNFAVDASMCTEKSLRPLPQSAEKESLIAALRELEIKINLIGTVLPPDTTPLRYDASYIHEDPVKQLDLIAQVMILLGIICHVIVGLGTDPANFILDSVTLIIKLVMSMKLEKKEDGTEGYDAEQQDLLEQLPSSLLTPKPPKMKKHLFQHLKKEQNQIDSLHAILVLPLDGPAATIRTKGEFLKRVCRKNKKPLQHVCWSLGLDPTPNDLKADLAEKLWKWRLTKPRVSTFILRPKTMPPDGVAFIQKVIADTVTPAWINSVPKNYGQNNAGTIKADEWRVLATIYIPIALVLMWGDDLSGQHAAHFFTLLMHSMAVFQAATLACRYSTSESRASAYRNFIKHWIDQLHSLHPHAKFHDRKKRPNIHAAFHIFDFLRLFGPVISWWSFPFERLIGVLQRINTNDHIGGEMEASILKSFMRGANLRRWLNRSDCPQVIREFKRLFNLAFTPRDFREETPPKNDQEHAHYNFQGVNYSRASTHLGNSLVLFYPLNSTQATAGSIEKITGAGKFTRFFIRRQAPLPANKHDPFTPFPHFPAKTYSSKMMGGPLDEIHPDRVLSHCARFTFSDERAVILNLSRD</sequence>
<keyword evidence="2" id="KW-1185">Reference proteome</keyword>
<dbReference type="OrthoDB" id="3247418at2759"/>
<dbReference type="AlphaFoldDB" id="A0A8H6Z2Y3"/>
<dbReference type="Proteomes" id="UP000620124">
    <property type="component" value="Unassembled WGS sequence"/>
</dbReference>
<reference evidence="1" key="1">
    <citation type="submission" date="2020-05" db="EMBL/GenBank/DDBJ databases">
        <title>Mycena genomes resolve the evolution of fungal bioluminescence.</title>
        <authorList>
            <person name="Tsai I.J."/>
        </authorList>
    </citation>
    <scope>NUCLEOTIDE SEQUENCE</scope>
    <source>
        <strain evidence="1">CCC161011</strain>
    </source>
</reference>
<evidence type="ECO:0000313" key="2">
    <source>
        <dbReference type="Proteomes" id="UP000620124"/>
    </source>
</evidence>
<name>A0A8H6Z2Y3_9AGAR</name>
<proteinExistence type="predicted"/>